<dbReference type="SUPFAM" id="SSF100950">
    <property type="entry name" value="NagB/RpiA/CoA transferase-like"/>
    <property type="match status" value="2"/>
</dbReference>
<keyword evidence="1" id="KW-0808">Transferase</keyword>
<comment type="caution">
    <text evidence="1">The sequence shown here is derived from an EMBL/GenBank/DDBJ whole genome shotgun (WGS) entry which is preliminary data.</text>
</comment>
<evidence type="ECO:0000313" key="1">
    <source>
        <dbReference type="EMBL" id="PDV96624.1"/>
    </source>
</evidence>
<protein>
    <submittedName>
        <fullName evidence="1">Acyl CoA:acetate/3-ketoacid CoA transferase</fullName>
    </submittedName>
</protein>
<keyword evidence="2" id="KW-1185">Reference proteome</keyword>
<dbReference type="OrthoDB" id="9805230at2"/>
<dbReference type="Proteomes" id="UP000220922">
    <property type="component" value="Unassembled WGS sequence"/>
</dbReference>
<dbReference type="EMBL" id="LYXE01000188">
    <property type="protein sequence ID" value="PDV96624.1"/>
    <property type="molecule type" value="Genomic_DNA"/>
</dbReference>
<name>A0A2H3KFZ6_9CHLR</name>
<dbReference type="Pfam" id="PF01144">
    <property type="entry name" value="CoA_trans"/>
    <property type="match status" value="1"/>
</dbReference>
<sequence>MLAKTASFRRAAAMIKRNKIISADEAVRLILDGDTIATSGFVGIGFAEALAVALEERFQTTGHPRDLSLVFAAGQGDGRLRGLNHFAHDGMVRRAVGGHWGLAPALGRMALEGRIQAYCLPQGVISHLFRAIAGRKPGVITHVGLRTFVDPRLEGGRLNQMTTEQIVEVVTLAGQEYLFYKAFPINVGLIRGTTADEEGNISMEREALTLESLSLAQAVKNSGGVVIAQVERVTTEHLRSPKEVKIPGILVDCVVVAPPELHPQTFGEPYNPAYTGEVRVGRGRLVPMALTSRKVIARRAAQFLRINAIVNLGIGMPEGVAAVANEEGILDLITLTVEPGGIGGIPAGGLSFGATANAQAIIDQPYQFDFYDGGGLDQAFLGMAQVDVHGNVNVSRFGPKFAGAGGFINISQTAQNLYFLGTMTGNAVVSVENGKLCIVQEGTTRKFVEQVEQVTFSGAYAVSRGQQVHYLTERAVFRLTPEGLEVIEIAPGLDLERDVLALLAFRPQISPDLRVMDERIFAERPMGLGQRSVLSLEERTCYDPEMNLTFVNFEGLNLISPEDVHELAAYLDGFFTSIGRQTNVIVNYDNFNLNPNAADAFYTMVRHNTERYFLSSTRYSTHAFFRRQLGASLEGIQMAQEIYRSFDEAREGLG</sequence>
<gene>
    <name evidence="1" type="ORF">A9Q02_06640</name>
</gene>
<dbReference type="InterPro" id="IPR004165">
    <property type="entry name" value="CoA_trans_fam_I"/>
</dbReference>
<reference evidence="1 2" key="1">
    <citation type="submission" date="2016-05" db="EMBL/GenBank/DDBJ databases">
        <authorList>
            <person name="Lavstsen T."/>
            <person name="Jespersen J.S."/>
        </authorList>
    </citation>
    <scope>NUCLEOTIDE SEQUENCE [LARGE SCALE GENOMIC DNA]</scope>
    <source>
        <strain evidence="1 2">B7-9</strain>
    </source>
</reference>
<dbReference type="Gene3D" id="3.40.1080.10">
    <property type="entry name" value="Glutaconate Coenzyme A-transferase"/>
    <property type="match status" value="2"/>
</dbReference>
<accession>A0A2H3KFZ6</accession>
<organism evidence="1 2">
    <name type="scientific">Candidatus Chloroploca asiatica</name>
    <dbReference type="NCBI Taxonomy" id="1506545"/>
    <lineage>
        <taxon>Bacteria</taxon>
        <taxon>Bacillati</taxon>
        <taxon>Chloroflexota</taxon>
        <taxon>Chloroflexia</taxon>
        <taxon>Chloroflexales</taxon>
        <taxon>Chloroflexineae</taxon>
        <taxon>Oscillochloridaceae</taxon>
        <taxon>Candidatus Chloroploca</taxon>
    </lineage>
</organism>
<dbReference type="PANTHER" id="PTHR43293:SF1">
    <property type="entry name" value="ACETATE COA-TRANSFERASE YDIF"/>
    <property type="match status" value="1"/>
</dbReference>
<dbReference type="GO" id="GO:0008410">
    <property type="term" value="F:CoA-transferase activity"/>
    <property type="evidence" value="ECO:0007669"/>
    <property type="project" value="InterPro"/>
</dbReference>
<dbReference type="PANTHER" id="PTHR43293">
    <property type="entry name" value="ACETATE COA-TRANSFERASE YDIF"/>
    <property type="match status" value="1"/>
</dbReference>
<dbReference type="SMART" id="SM00882">
    <property type="entry name" value="CoA_trans"/>
    <property type="match status" value="2"/>
</dbReference>
<proteinExistence type="predicted"/>
<evidence type="ECO:0000313" key="2">
    <source>
        <dbReference type="Proteomes" id="UP000220922"/>
    </source>
</evidence>
<dbReference type="InterPro" id="IPR037171">
    <property type="entry name" value="NagB/RpiA_transferase-like"/>
</dbReference>
<dbReference type="AlphaFoldDB" id="A0A2H3KFZ6"/>